<reference evidence="3 4" key="1">
    <citation type="submission" date="2024-02" db="EMBL/GenBank/DDBJ databases">
        <authorList>
            <person name="Daric V."/>
            <person name="Darras S."/>
        </authorList>
    </citation>
    <scope>NUCLEOTIDE SEQUENCE [LARGE SCALE GENOMIC DNA]</scope>
</reference>
<evidence type="ECO:0000313" key="3">
    <source>
        <dbReference type="EMBL" id="CAK8680119.1"/>
    </source>
</evidence>
<protein>
    <submittedName>
        <fullName evidence="3">Uncharacterized protein</fullName>
    </submittedName>
</protein>
<sequence length="335" mass="35445">MQNLFLILFFGLGLFTVKASALDCFQCFYTYGSSSTDCIGPVSNSALLKSCAVGQDYCSTVSTTGSVGDTVVRGCSFYPAPYTCYTAGVIRSCSSTCKISGCNNEAIETHQQNPSTPGSSSLKCYQCTYSSKSGGTECYGPSINSNYLMNCPDAGQKYCLTITSNSDQSVVENTITRSCSSVLVLSGCATIEGVTSCTSTCNTDGCNNQNTIGVIDSDPEDGPLQCYQCQYFSGSSSDSSCKEKDVDEAHLLACPNNENYCTVMKVSGTVNGQQYEMISRGCSSQPLTSDCSTVSGLKTCYSSCSTDGCNGSDVFKVKIIAIIPLTMISTFLLVM</sequence>
<accession>A0ABP0FNN8</accession>
<evidence type="ECO:0000256" key="1">
    <source>
        <dbReference type="ARBA" id="ARBA00022729"/>
    </source>
</evidence>
<keyword evidence="4" id="KW-1185">Reference proteome</keyword>
<feature type="signal peptide" evidence="2">
    <location>
        <begin position="1"/>
        <end position="21"/>
    </location>
</feature>
<name>A0ABP0FNN8_CLALP</name>
<gene>
    <name evidence="3" type="ORF">CVLEPA_LOCUS10405</name>
</gene>
<organism evidence="3 4">
    <name type="scientific">Clavelina lepadiformis</name>
    <name type="common">Light-bulb sea squirt</name>
    <name type="synonym">Ascidia lepadiformis</name>
    <dbReference type="NCBI Taxonomy" id="159417"/>
    <lineage>
        <taxon>Eukaryota</taxon>
        <taxon>Metazoa</taxon>
        <taxon>Chordata</taxon>
        <taxon>Tunicata</taxon>
        <taxon>Ascidiacea</taxon>
        <taxon>Aplousobranchia</taxon>
        <taxon>Clavelinidae</taxon>
        <taxon>Clavelina</taxon>
    </lineage>
</organism>
<dbReference type="SUPFAM" id="SSF57302">
    <property type="entry name" value="Snake toxin-like"/>
    <property type="match status" value="2"/>
</dbReference>
<comment type="caution">
    <text evidence="3">The sequence shown here is derived from an EMBL/GenBank/DDBJ whole genome shotgun (WGS) entry which is preliminary data.</text>
</comment>
<dbReference type="EMBL" id="CAWYQH010000068">
    <property type="protein sequence ID" value="CAK8680119.1"/>
    <property type="molecule type" value="Genomic_DNA"/>
</dbReference>
<dbReference type="InterPro" id="IPR045860">
    <property type="entry name" value="Snake_toxin-like_sf"/>
</dbReference>
<dbReference type="Proteomes" id="UP001642483">
    <property type="component" value="Unassembled WGS sequence"/>
</dbReference>
<proteinExistence type="predicted"/>
<evidence type="ECO:0000256" key="2">
    <source>
        <dbReference type="SAM" id="SignalP"/>
    </source>
</evidence>
<dbReference type="InterPro" id="IPR050975">
    <property type="entry name" value="Sleep_regulator"/>
</dbReference>
<dbReference type="PANTHER" id="PTHR33562">
    <property type="entry name" value="ATILLA, ISOFORM B-RELATED-RELATED"/>
    <property type="match status" value="1"/>
</dbReference>
<feature type="chain" id="PRO_5045901836" evidence="2">
    <location>
        <begin position="22"/>
        <end position="335"/>
    </location>
</feature>
<evidence type="ECO:0000313" key="4">
    <source>
        <dbReference type="Proteomes" id="UP001642483"/>
    </source>
</evidence>
<keyword evidence="1 2" id="KW-0732">Signal</keyword>